<reference evidence="1 2" key="1">
    <citation type="submission" date="2020-08" db="EMBL/GenBank/DDBJ databases">
        <title>Genome Sequencing of Nocardia wallacei strain FMUON74 and assembly.</title>
        <authorList>
            <person name="Toyokawa M."/>
            <person name="Uesaka K."/>
        </authorList>
    </citation>
    <scope>NUCLEOTIDE SEQUENCE [LARGE SCALE GENOMIC DNA]</scope>
    <source>
        <strain evidence="1 2">FMUON74</strain>
    </source>
</reference>
<accession>A0A7G1KLC7</accession>
<keyword evidence="2" id="KW-1185">Reference proteome</keyword>
<dbReference type="Proteomes" id="UP000516173">
    <property type="component" value="Chromosome"/>
</dbReference>
<gene>
    <name evidence="1" type="ORF">NWFMUON74_31380</name>
</gene>
<name>A0A7G1KLC7_9NOCA</name>
<organism evidence="1 2">
    <name type="scientific">Nocardia wallacei</name>
    <dbReference type="NCBI Taxonomy" id="480035"/>
    <lineage>
        <taxon>Bacteria</taxon>
        <taxon>Bacillati</taxon>
        <taxon>Actinomycetota</taxon>
        <taxon>Actinomycetes</taxon>
        <taxon>Mycobacteriales</taxon>
        <taxon>Nocardiaceae</taxon>
        <taxon>Nocardia</taxon>
    </lineage>
</organism>
<dbReference type="RefSeq" id="WP_187688491.1">
    <property type="nucleotide sequence ID" value="NZ_AP023396.1"/>
</dbReference>
<dbReference type="EMBL" id="AP023396">
    <property type="protein sequence ID" value="BCK55366.1"/>
    <property type="molecule type" value="Genomic_DNA"/>
</dbReference>
<dbReference type="KEGG" id="nwl:NWFMUON74_31380"/>
<proteinExistence type="predicted"/>
<sequence length="148" mass="16058">MSGFDIAGLTPRTVDVLVDAGSELAGEVRAKMLHSPRPVFLHYVEQTFDTLVRKFSLGLDPRPATPAQQLCLHLMITHAEQGGGEPDPDLIRLHRALLPDRAHEELAQIGSVTADSGTRYDFVALADVLTAPGVNAFFAPFDRDDLVA</sequence>
<dbReference type="AlphaFoldDB" id="A0A7G1KLC7"/>
<evidence type="ECO:0000313" key="1">
    <source>
        <dbReference type="EMBL" id="BCK55366.1"/>
    </source>
</evidence>
<protein>
    <submittedName>
        <fullName evidence="1">Uncharacterized protein</fullName>
    </submittedName>
</protein>
<dbReference type="GeneID" id="80347683"/>
<evidence type="ECO:0000313" key="2">
    <source>
        <dbReference type="Proteomes" id="UP000516173"/>
    </source>
</evidence>